<accession>A0A0E4AFN6</accession>
<gene>
    <name evidence="5" type="ORF">I3517_33560</name>
</gene>
<dbReference type="PANTHER" id="PTHR44196">
    <property type="entry name" value="DEHYDROGENASE/REDUCTASE SDR FAMILY MEMBER 7B"/>
    <property type="match status" value="1"/>
</dbReference>
<dbReference type="EMBL" id="JAECSB010000100">
    <property type="protein sequence ID" value="MBH5147538.1"/>
    <property type="molecule type" value="Genomic_DNA"/>
</dbReference>
<evidence type="ECO:0000256" key="2">
    <source>
        <dbReference type="ARBA" id="ARBA00023002"/>
    </source>
</evidence>
<sequence>MGYFIGRVVVVTGAGAGIGRQLSIQLAAQGAKLALIDVDQGGLEETVELTGISADSVMISATDVTDREAMGECAAATLAQFGHVDAIFNNAGVLYSGTVEDSDYADIEHVMNVDFWGVVNGSKAFLPYIIASDRGSIVNISSAFGLMAAPGYSAYNSAKFAVRGFTESLRQEMLLHHRQIAVICVFPGGIKTSIARTARVATTLDHSEVVESFEGSIARTDPAAAAKTILRGVERRRPRVLIGKDARIVDLLTRTASSGYQRIIPALKSG</sequence>
<dbReference type="InterPro" id="IPR036291">
    <property type="entry name" value="NAD(P)-bd_dom_sf"/>
</dbReference>
<name>A0A0E4AFN6_RHOER</name>
<keyword evidence="2" id="KW-0560">Oxidoreductase</keyword>
<keyword evidence="6" id="KW-1185">Reference proteome</keyword>
<evidence type="ECO:0000313" key="6">
    <source>
        <dbReference type="Proteomes" id="UP000627573"/>
    </source>
</evidence>
<dbReference type="RefSeq" id="WP_029538907.1">
    <property type="nucleotide sequence ID" value="NZ_BHXB01000003.1"/>
</dbReference>
<dbReference type="InterPro" id="IPR057326">
    <property type="entry name" value="KR_dom"/>
</dbReference>
<organism evidence="5 6">
    <name type="scientific">Rhodococcus erythropolis</name>
    <name type="common">Arthrobacter picolinophilus</name>
    <dbReference type="NCBI Taxonomy" id="1833"/>
    <lineage>
        <taxon>Bacteria</taxon>
        <taxon>Bacillati</taxon>
        <taxon>Actinomycetota</taxon>
        <taxon>Actinomycetes</taxon>
        <taxon>Mycobacteriales</taxon>
        <taxon>Nocardiaceae</taxon>
        <taxon>Rhodococcus</taxon>
        <taxon>Rhodococcus erythropolis group</taxon>
    </lineage>
</organism>
<dbReference type="PROSITE" id="PS00061">
    <property type="entry name" value="ADH_SHORT"/>
    <property type="match status" value="1"/>
</dbReference>
<dbReference type="GO" id="GO:0016491">
    <property type="term" value="F:oxidoreductase activity"/>
    <property type="evidence" value="ECO:0007669"/>
    <property type="project" value="UniProtKB-KW"/>
</dbReference>
<reference evidence="5 6" key="1">
    <citation type="submission" date="2020-12" db="EMBL/GenBank/DDBJ databases">
        <title>Draft genome sequence of furan degrading bacterial strain FUR100.</title>
        <authorList>
            <person name="Woiski C."/>
        </authorList>
    </citation>
    <scope>NUCLEOTIDE SEQUENCE [LARGE SCALE GENOMIC DNA]</scope>
    <source>
        <strain evidence="5 6">FUR100</strain>
    </source>
</reference>
<evidence type="ECO:0000259" key="4">
    <source>
        <dbReference type="SMART" id="SM00822"/>
    </source>
</evidence>
<protein>
    <submittedName>
        <fullName evidence="5">SDR family NAD(P)-dependent oxidoreductase</fullName>
    </submittedName>
</protein>
<evidence type="ECO:0000256" key="1">
    <source>
        <dbReference type="ARBA" id="ARBA00006484"/>
    </source>
</evidence>
<comment type="caution">
    <text evidence="5">The sequence shown here is derived from an EMBL/GenBank/DDBJ whole genome shotgun (WGS) entry which is preliminary data.</text>
</comment>
<dbReference type="Gene3D" id="3.40.50.720">
    <property type="entry name" value="NAD(P)-binding Rossmann-like Domain"/>
    <property type="match status" value="1"/>
</dbReference>
<comment type="similarity">
    <text evidence="1 3">Belongs to the short-chain dehydrogenases/reductases (SDR) family.</text>
</comment>
<dbReference type="SUPFAM" id="SSF51735">
    <property type="entry name" value="NAD(P)-binding Rossmann-fold domains"/>
    <property type="match status" value="1"/>
</dbReference>
<dbReference type="PANTHER" id="PTHR44196:SF1">
    <property type="entry name" value="DEHYDROGENASE_REDUCTASE SDR FAMILY MEMBER 7B"/>
    <property type="match status" value="1"/>
</dbReference>
<dbReference type="Pfam" id="PF00106">
    <property type="entry name" value="adh_short"/>
    <property type="match status" value="1"/>
</dbReference>
<dbReference type="AlphaFoldDB" id="A0A0E4AFN6"/>
<proteinExistence type="inferred from homology"/>
<dbReference type="GO" id="GO:0016020">
    <property type="term" value="C:membrane"/>
    <property type="evidence" value="ECO:0007669"/>
    <property type="project" value="TreeGrafter"/>
</dbReference>
<dbReference type="Proteomes" id="UP000627573">
    <property type="component" value="Unassembled WGS sequence"/>
</dbReference>
<dbReference type="PRINTS" id="PR00080">
    <property type="entry name" value="SDRFAMILY"/>
</dbReference>
<dbReference type="InterPro" id="IPR020904">
    <property type="entry name" value="Sc_DH/Rdtase_CS"/>
</dbReference>
<evidence type="ECO:0000256" key="3">
    <source>
        <dbReference type="RuleBase" id="RU000363"/>
    </source>
</evidence>
<dbReference type="PRINTS" id="PR00081">
    <property type="entry name" value="GDHRDH"/>
</dbReference>
<feature type="domain" description="Ketoreductase" evidence="4">
    <location>
        <begin position="7"/>
        <end position="189"/>
    </location>
</feature>
<evidence type="ECO:0000313" key="5">
    <source>
        <dbReference type="EMBL" id="MBH5147538.1"/>
    </source>
</evidence>
<dbReference type="SMART" id="SM00822">
    <property type="entry name" value="PKS_KR"/>
    <property type="match status" value="1"/>
</dbReference>
<dbReference type="InterPro" id="IPR002347">
    <property type="entry name" value="SDR_fam"/>
</dbReference>
<dbReference type="KEGG" id="reb:XU06_30815"/>